<keyword evidence="2" id="KW-1185">Reference proteome</keyword>
<name>A0AAV2B881_9ARAC</name>
<feature type="non-terminal residue" evidence="1">
    <location>
        <position position="80"/>
    </location>
</feature>
<evidence type="ECO:0000313" key="2">
    <source>
        <dbReference type="Proteomes" id="UP001497382"/>
    </source>
</evidence>
<dbReference type="Proteomes" id="UP001497382">
    <property type="component" value="Unassembled WGS sequence"/>
</dbReference>
<reference evidence="1 2" key="1">
    <citation type="submission" date="2024-04" db="EMBL/GenBank/DDBJ databases">
        <authorList>
            <person name="Rising A."/>
            <person name="Reimegard J."/>
            <person name="Sonavane S."/>
            <person name="Akerstrom W."/>
            <person name="Nylinder S."/>
            <person name="Hedman E."/>
            <person name="Kallberg Y."/>
        </authorList>
    </citation>
    <scope>NUCLEOTIDE SEQUENCE [LARGE SCALE GENOMIC DNA]</scope>
</reference>
<protein>
    <submittedName>
        <fullName evidence="1">Uncharacterized protein</fullName>
    </submittedName>
</protein>
<organism evidence="1 2">
    <name type="scientific">Larinioides sclopetarius</name>
    <dbReference type="NCBI Taxonomy" id="280406"/>
    <lineage>
        <taxon>Eukaryota</taxon>
        <taxon>Metazoa</taxon>
        <taxon>Ecdysozoa</taxon>
        <taxon>Arthropoda</taxon>
        <taxon>Chelicerata</taxon>
        <taxon>Arachnida</taxon>
        <taxon>Araneae</taxon>
        <taxon>Araneomorphae</taxon>
        <taxon>Entelegynae</taxon>
        <taxon>Araneoidea</taxon>
        <taxon>Araneidae</taxon>
        <taxon>Larinioides</taxon>
    </lineage>
</organism>
<dbReference type="AlphaFoldDB" id="A0AAV2B881"/>
<comment type="caution">
    <text evidence="1">The sequence shown here is derived from an EMBL/GenBank/DDBJ whole genome shotgun (WGS) entry which is preliminary data.</text>
</comment>
<dbReference type="EMBL" id="CAXIEN010000306">
    <property type="protein sequence ID" value="CAL1292421.1"/>
    <property type="molecule type" value="Genomic_DNA"/>
</dbReference>
<accession>A0AAV2B881</accession>
<gene>
    <name evidence="1" type="ORF">LARSCL_LOCUS17648</name>
</gene>
<evidence type="ECO:0000313" key="1">
    <source>
        <dbReference type="EMBL" id="CAL1292421.1"/>
    </source>
</evidence>
<sequence length="80" mass="9469">MPGTKYLFYNILGDLIAFDFRKAIHHQLLDVISKQWKLFPKEQLVCSWLSYTPCVFILRANAVKEVLKNNRMNGKSFQYE</sequence>
<proteinExistence type="predicted"/>